<gene>
    <name evidence="8" type="ORF">JMJ55_01165</name>
</gene>
<keyword evidence="9" id="KW-1185">Reference proteome</keyword>
<dbReference type="InterPro" id="IPR006665">
    <property type="entry name" value="OmpA-like"/>
</dbReference>
<dbReference type="InterPro" id="IPR051957">
    <property type="entry name" value="CRISP-LCCL_domain"/>
</dbReference>
<dbReference type="PANTHER" id="PTHR31331:SF1">
    <property type="entry name" value="CYSTEINE RICH SECRETORY PROTEIN LCCL DOMAIN CONTAINING 2"/>
    <property type="match status" value="1"/>
</dbReference>
<dbReference type="Pfam" id="PF00691">
    <property type="entry name" value="OmpA"/>
    <property type="match status" value="1"/>
</dbReference>
<dbReference type="SMART" id="SM00603">
    <property type="entry name" value="LCCL"/>
    <property type="match status" value="4"/>
</dbReference>
<evidence type="ECO:0000256" key="3">
    <source>
        <dbReference type="PROSITE-ProRule" id="PRU00473"/>
    </source>
</evidence>
<feature type="domain" description="LCCL" evidence="6">
    <location>
        <begin position="65"/>
        <end position="125"/>
    </location>
</feature>
<evidence type="ECO:0000313" key="9">
    <source>
        <dbReference type="Proteomes" id="UP000606490"/>
    </source>
</evidence>
<feature type="signal peptide" evidence="5">
    <location>
        <begin position="1"/>
        <end position="21"/>
    </location>
</feature>
<dbReference type="InterPro" id="IPR036609">
    <property type="entry name" value="LCCL_sf"/>
</dbReference>
<evidence type="ECO:0000256" key="5">
    <source>
        <dbReference type="SAM" id="SignalP"/>
    </source>
</evidence>
<accession>A0ABS1UWR1</accession>
<dbReference type="Gene3D" id="2.170.130.20">
    <property type="entry name" value="LCCL-like domain"/>
    <property type="match status" value="4"/>
</dbReference>
<dbReference type="PANTHER" id="PTHR31331">
    <property type="entry name" value="LCCL DOMAIN PROTEIN (AFU_ORTHOLOGUE AFUA_5G08630)"/>
    <property type="match status" value="1"/>
</dbReference>
<dbReference type="SUPFAM" id="SSF103088">
    <property type="entry name" value="OmpA-like"/>
    <property type="match status" value="1"/>
</dbReference>
<comment type="caution">
    <text evidence="8">The sequence shown here is derived from an EMBL/GenBank/DDBJ whole genome shotgun (WGS) entry which is preliminary data.</text>
</comment>
<evidence type="ECO:0000256" key="4">
    <source>
        <dbReference type="SAM" id="MobiDB-lite"/>
    </source>
</evidence>
<feature type="chain" id="PRO_5045244578" evidence="5">
    <location>
        <begin position="22"/>
        <end position="588"/>
    </location>
</feature>
<dbReference type="Pfam" id="PF03815">
    <property type="entry name" value="LCCL"/>
    <property type="match status" value="4"/>
</dbReference>
<feature type="domain" description="LCCL" evidence="6">
    <location>
        <begin position="286"/>
        <end position="347"/>
    </location>
</feature>
<reference evidence="8 9" key="1">
    <citation type="submission" date="2021-01" db="EMBL/GenBank/DDBJ databases">
        <title>Belnapia mucosa sp. nov. and Belnapia arida sp. nov., isolated from the Tabernas Desert (Almeria, Spain).</title>
        <authorList>
            <person name="Molina-Menor E."/>
            <person name="Vidal-Verdu A."/>
            <person name="Calonge A."/>
            <person name="Satari L."/>
            <person name="Pereto Magraner J."/>
            <person name="Porcar Miralles M."/>
        </authorList>
    </citation>
    <scope>NUCLEOTIDE SEQUENCE [LARGE SCALE GENOMIC DNA]</scope>
    <source>
        <strain evidence="8 9">T6</strain>
    </source>
</reference>
<feature type="domain" description="LCCL" evidence="6">
    <location>
        <begin position="392"/>
        <end position="452"/>
    </location>
</feature>
<dbReference type="EMBL" id="JAEUXJ010000001">
    <property type="protein sequence ID" value="MBL6453911.1"/>
    <property type="molecule type" value="Genomic_DNA"/>
</dbReference>
<protein>
    <submittedName>
        <fullName evidence="8">OmpA family protein</fullName>
    </submittedName>
</protein>
<dbReference type="Gene3D" id="3.30.1330.60">
    <property type="entry name" value="OmpA-like domain"/>
    <property type="match status" value="1"/>
</dbReference>
<dbReference type="Proteomes" id="UP000606490">
    <property type="component" value="Unassembled WGS sequence"/>
</dbReference>
<dbReference type="SUPFAM" id="SSF69848">
    <property type="entry name" value="LCCL domain"/>
    <property type="match status" value="4"/>
</dbReference>
<keyword evidence="2 3" id="KW-0472">Membrane</keyword>
<dbReference type="PROSITE" id="PS50820">
    <property type="entry name" value="LCCL"/>
    <property type="match status" value="4"/>
</dbReference>
<sequence>MPRALLSLLLPLLLAAAPALGQPLGGSSKAPAAPSQCPDNMEAYADSNEVLTCTCPAAQAGQGAVWGSDTYTADSATCRAAVHAGILGRQGGTVTVEMLPGQPRYPGTTRNGVQSQNYGSYGASYRFQGSPQQAQAPAAPAAPTNLGQCPDTMEAFANSAEVVTCGCPAAQLGQGSVWGSDTYTSDSATCRAALHAGILGRQGGQVTLEMLPGQPRYPGMTRNGVQSQNYGSYGSSYRFQGAPQSAQATPAGPAAISQCPDDMTAYADSSETVTCSCPAAQIGQGSVWGTDTYTADSATCRAALHAGILGRQGGQVTLEMLPGAARYPGTTRNGVQSQNYGAYGASYRFQGGPRQAASAGPQLCPDDMTSYADSGEALSCLCPGEATLRGAVWGTDTYTADSATCRAAVHAGMIAQTGGTVALQMLPGAARYPGTTRNGVQSQNYGAYNASYRFTGNPRATKSSAPVQAPVAETLQRTGQVQLYITFRTNSADLDISAAPVLTQLRDALVADPALRLRLIGHTDSTGSAATNLPLSQRRAESVRQWLVAAGIPAERLSSEGRGPNEPIADNGSESGRALNRRVQAARL</sequence>
<feature type="region of interest" description="Disordered" evidence="4">
    <location>
        <begin position="557"/>
        <end position="588"/>
    </location>
</feature>
<name>A0ABS1UWR1_9PROT</name>
<feature type="domain" description="OmpA-like" evidence="7">
    <location>
        <begin position="474"/>
        <end position="588"/>
    </location>
</feature>
<feature type="domain" description="LCCL" evidence="6">
    <location>
        <begin position="172"/>
        <end position="237"/>
    </location>
</feature>
<dbReference type="PROSITE" id="PS51123">
    <property type="entry name" value="OMPA_2"/>
    <property type="match status" value="1"/>
</dbReference>
<evidence type="ECO:0000256" key="1">
    <source>
        <dbReference type="ARBA" id="ARBA00004370"/>
    </source>
</evidence>
<organism evidence="8 9">
    <name type="scientific">Belnapia mucosa</name>
    <dbReference type="NCBI Taxonomy" id="2804532"/>
    <lineage>
        <taxon>Bacteria</taxon>
        <taxon>Pseudomonadati</taxon>
        <taxon>Pseudomonadota</taxon>
        <taxon>Alphaproteobacteria</taxon>
        <taxon>Acetobacterales</taxon>
        <taxon>Roseomonadaceae</taxon>
        <taxon>Belnapia</taxon>
    </lineage>
</organism>
<dbReference type="RefSeq" id="WP_202823652.1">
    <property type="nucleotide sequence ID" value="NZ_JAEUXJ010000001.1"/>
</dbReference>
<dbReference type="InterPro" id="IPR036737">
    <property type="entry name" value="OmpA-like_sf"/>
</dbReference>
<dbReference type="InterPro" id="IPR004043">
    <property type="entry name" value="LCCL"/>
</dbReference>
<dbReference type="InterPro" id="IPR006664">
    <property type="entry name" value="OMP_bac"/>
</dbReference>
<comment type="subcellular location">
    <subcellularLocation>
        <location evidence="1">Membrane</location>
    </subcellularLocation>
</comment>
<evidence type="ECO:0000259" key="7">
    <source>
        <dbReference type="PROSITE" id="PS51123"/>
    </source>
</evidence>
<evidence type="ECO:0000313" key="8">
    <source>
        <dbReference type="EMBL" id="MBL6453911.1"/>
    </source>
</evidence>
<proteinExistence type="predicted"/>
<evidence type="ECO:0000256" key="2">
    <source>
        <dbReference type="ARBA" id="ARBA00023136"/>
    </source>
</evidence>
<keyword evidence="5" id="KW-0732">Signal</keyword>
<dbReference type="CDD" id="cd07185">
    <property type="entry name" value="OmpA_C-like"/>
    <property type="match status" value="1"/>
</dbReference>
<dbReference type="PRINTS" id="PR01021">
    <property type="entry name" value="OMPADOMAIN"/>
</dbReference>
<dbReference type="PRINTS" id="PR01023">
    <property type="entry name" value="NAFLGMOTY"/>
</dbReference>
<evidence type="ECO:0000259" key="6">
    <source>
        <dbReference type="PROSITE" id="PS50820"/>
    </source>
</evidence>